<dbReference type="Gene3D" id="3.30.559.30">
    <property type="entry name" value="Nonribosomal peptide synthetase, condensation domain"/>
    <property type="match status" value="1"/>
</dbReference>
<accession>A0A1Y6IWX3</accession>
<evidence type="ECO:0000313" key="2">
    <source>
        <dbReference type="EMBL" id="MDW6005406.1"/>
    </source>
</evidence>
<gene>
    <name evidence="3" type="primary">lgrD_4</name>
    <name evidence="2" type="ORF">SBX37_21280</name>
    <name evidence="3" type="ORF">VIM7927_03472</name>
</gene>
<dbReference type="SUPFAM" id="SSF52777">
    <property type="entry name" value="CoA-dependent acyltransferases"/>
    <property type="match status" value="2"/>
</dbReference>
<dbReference type="GO" id="GO:0031177">
    <property type="term" value="F:phosphopantetheine binding"/>
    <property type="evidence" value="ECO:0007669"/>
    <property type="project" value="TreeGrafter"/>
</dbReference>
<dbReference type="AlphaFoldDB" id="A0A1Y6IWX3"/>
<name>A0A1Y6IWX3_9VIBR</name>
<dbReference type="GO" id="GO:0009239">
    <property type="term" value="P:enterobactin biosynthetic process"/>
    <property type="evidence" value="ECO:0007669"/>
    <property type="project" value="TreeGrafter"/>
</dbReference>
<evidence type="ECO:0000313" key="4">
    <source>
        <dbReference type="Proteomes" id="UP000196125"/>
    </source>
</evidence>
<dbReference type="Pfam" id="PF00668">
    <property type="entry name" value="Condensation"/>
    <property type="match status" value="1"/>
</dbReference>
<dbReference type="Proteomes" id="UP000196125">
    <property type="component" value="Unassembled WGS sequence"/>
</dbReference>
<proteinExistence type="predicted"/>
<dbReference type="OrthoDB" id="9757559at2"/>
<protein>
    <submittedName>
        <fullName evidence="2">Condensation domain-containing protein</fullName>
    </submittedName>
    <submittedName>
        <fullName evidence="3">Linear gramicidin synthase subunit D</fullName>
    </submittedName>
</protein>
<dbReference type="GO" id="GO:0005829">
    <property type="term" value="C:cytosol"/>
    <property type="evidence" value="ECO:0007669"/>
    <property type="project" value="TreeGrafter"/>
</dbReference>
<dbReference type="PANTHER" id="PTHR45527">
    <property type="entry name" value="NONRIBOSOMAL PEPTIDE SYNTHETASE"/>
    <property type="match status" value="1"/>
</dbReference>
<evidence type="ECO:0000313" key="3">
    <source>
        <dbReference type="EMBL" id="SMS02154.1"/>
    </source>
</evidence>
<sequence>MKNINERIAKLPPEKRALFEQKMKAAGIEFDFVRIPRADNNDSVPLSYSQKRIWYQQQLAPTSNYYNEPILAIDIKNELSVSVLRQAIDFIVERHEVLRMAFPSIAGQPITIVKSVEPVPFIVKDLSHLSETAQEETIQDILEEEESRRFDLSRGPLFFVTLICRSRHHFLLLVSTHHIVFDGWSLRILLNELQTIYVNLIQKGTPDLRPLPIQYRDYTQWQNTRLTGEYLEQLTDYWTSVVRHTESDNKVVPPATSYSGCSFRFSLDEGTTEQIHAMCQEENCTLFMFLHTVFSLFIYQHFKLPHFNIGIPVSGRNHPDTEELIGFFVNTLVIGHSFEQSMSFRQRLRSVRQQILKAFEHDEFPFDLLVQALGVERLSGGRQPLFRFMHVHHNYRHGHYQQHRKTVHLNLSEKGHDQLPVMTRMDLPSTQAKFELTFISDDASAEALLLELNYDRSLFEYDEVKAMEDSLMNILRQSLVSVNNIS</sequence>
<dbReference type="InterPro" id="IPR023213">
    <property type="entry name" value="CAT-like_dom_sf"/>
</dbReference>
<dbReference type="CDD" id="cd19531">
    <property type="entry name" value="LCL_NRPS-like"/>
    <property type="match status" value="1"/>
</dbReference>
<keyword evidence="5" id="KW-1185">Reference proteome</keyword>
<dbReference type="EMBL" id="JAWRCO010000002">
    <property type="protein sequence ID" value="MDW6005406.1"/>
    <property type="molecule type" value="Genomic_DNA"/>
</dbReference>
<organism evidence="3 4">
    <name type="scientific">Vibrio mangrovi</name>
    <dbReference type="NCBI Taxonomy" id="474394"/>
    <lineage>
        <taxon>Bacteria</taxon>
        <taxon>Pseudomonadati</taxon>
        <taxon>Pseudomonadota</taxon>
        <taxon>Gammaproteobacteria</taxon>
        <taxon>Vibrionales</taxon>
        <taxon>Vibrionaceae</taxon>
        <taxon>Vibrio</taxon>
    </lineage>
</organism>
<feature type="domain" description="Condensation" evidence="1">
    <location>
        <begin position="41"/>
        <end position="478"/>
    </location>
</feature>
<evidence type="ECO:0000313" key="5">
    <source>
        <dbReference type="Proteomes" id="UP001283366"/>
    </source>
</evidence>
<dbReference type="PANTHER" id="PTHR45527:SF1">
    <property type="entry name" value="FATTY ACID SYNTHASE"/>
    <property type="match status" value="1"/>
</dbReference>
<dbReference type="GO" id="GO:0009366">
    <property type="term" value="C:enterobactin synthetase complex"/>
    <property type="evidence" value="ECO:0007669"/>
    <property type="project" value="TreeGrafter"/>
</dbReference>
<dbReference type="EMBL" id="FXXI01000008">
    <property type="protein sequence ID" value="SMS02154.1"/>
    <property type="molecule type" value="Genomic_DNA"/>
</dbReference>
<evidence type="ECO:0000259" key="1">
    <source>
        <dbReference type="Pfam" id="PF00668"/>
    </source>
</evidence>
<reference evidence="2 5" key="2">
    <citation type="submission" date="2023-11" db="EMBL/GenBank/DDBJ databases">
        <title>Plant-associative lifestyle of Vibrio porteresiae and its evolutionary dynamics.</title>
        <authorList>
            <person name="Rameshkumar N."/>
            <person name="Kirti K."/>
        </authorList>
    </citation>
    <scope>NUCLEOTIDE SEQUENCE [LARGE SCALE GENOMIC DNA]</scope>
    <source>
        <strain evidence="2 5">MSSRF38</strain>
    </source>
</reference>
<dbReference type="GO" id="GO:0047527">
    <property type="term" value="F:2,3-dihydroxybenzoate-serine ligase activity"/>
    <property type="evidence" value="ECO:0007669"/>
    <property type="project" value="TreeGrafter"/>
</dbReference>
<dbReference type="RefSeq" id="WP_087482175.1">
    <property type="nucleotide sequence ID" value="NZ_AP024884.1"/>
</dbReference>
<reference evidence="3 4" key="1">
    <citation type="submission" date="2017-05" db="EMBL/GenBank/DDBJ databases">
        <authorList>
            <person name="Song R."/>
            <person name="Chenine A.L."/>
            <person name="Ruprecht R.M."/>
        </authorList>
    </citation>
    <scope>NUCLEOTIDE SEQUENCE [LARGE SCALE GENOMIC DNA]</scope>
    <source>
        <strain evidence="3 4">CECT 7927</strain>
    </source>
</reference>
<dbReference type="Gene3D" id="3.30.559.10">
    <property type="entry name" value="Chloramphenicol acetyltransferase-like domain"/>
    <property type="match status" value="1"/>
</dbReference>
<dbReference type="GO" id="GO:0043041">
    <property type="term" value="P:amino acid activation for nonribosomal peptide biosynthetic process"/>
    <property type="evidence" value="ECO:0007669"/>
    <property type="project" value="TreeGrafter"/>
</dbReference>
<dbReference type="InterPro" id="IPR001242">
    <property type="entry name" value="Condensation_dom"/>
</dbReference>
<dbReference type="Proteomes" id="UP001283366">
    <property type="component" value="Unassembled WGS sequence"/>
</dbReference>